<dbReference type="GO" id="GO:0006412">
    <property type="term" value="P:translation"/>
    <property type="evidence" value="ECO:0007669"/>
    <property type="project" value="InterPro"/>
</dbReference>
<keyword evidence="5" id="KW-0150">Chloroplast</keyword>
<dbReference type="InterPro" id="IPR000235">
    <property type="entry name" value="Ribosomal_uS7"/>
</dbReference>
<dbReference type="GeneID" id="38279014"/>
<reference evidence="5" key="1">
    <citation type="submission" date="2018-07" db="EMBL/GenBank/DDBJ databases">
        <authorList>
            <person name="Quirk P.G."/>
            <person name="Krulwich T.A."/>
        </authorList>
    </citation>
    <scope>NUCLEOTIDE SEQUENCE</scope>
</reference>
<gene>
    <name evidence="5" type="primary">rps7</name>
</gene>
<name>A0A386B0D8_9CHLO</name>
<keyword evidence="3" id="KW-0687">Ribonucleoprotein</keyword>
<comment type="similarity">
    <text evidence="1">Belongs to the universal ribosomal protein uS7 family.</text>
</comment>
<reference evidence="5" key="2">
    <citation type="journal article" date="2019" name="Mol. Phylogenet. Evol.">
        <title>Reassessment of the classification of bryopsidales (chlorophyta) based on chloroplast phylogenomic analyses.</title>
        <authorList>
            <person name="Cremen M.C."/>
            <person name="Leliaert F."/>
            <person name="West J."/>
            <person name="Lam D.W."/>
            <person name="Shimada S."/>
            <person name="Lopez-Bautista J.M."/>
            <person name="Verbruggen H."/>
        </authorList>
    </citation>
    <scope>NUCLEOTIDE SEQUENCE</scope>
</reference>
<sequence>MPRRPIKKKFKSQSFDEIFQQIIMIHGKKKLAYRIFQNTLNLISTQTEENAFVVLERAIRNTTPSVQIKTRRKGGSVYPLPVELPIDRGISRAVRWIVQSAKKRSANIFYVNLSNEIIDASKKVGNAFQKKQEVQKIAEKNPRLQNYKKKKIK</sequence>
<dbReference type="InterPro" id="IPR023798">
    <property type="entry name" value="Ribosomal_uS7_dom"/>
</dbReference>
<keyword evidence="5" id="KW-0934">Plastid</keyword>
<dbReference type="EMBL" id="MH591106">
    <property type="protein sequence ID" value="AYC65123.1"/>
    <property type="molecule type" value="Genomic_DNA"/>
</dbReference>
<dbReference type="AlphaFoldDB" id="A0A386B0D8"/>
<dbReference type="GO" id="GO:0005840">
    <property type="term" value="C:ribosome"/>
    <property type="evidence" value="ECO:0007669"/>
    <property type="project" value="UniProtKB-KW"/>
</dbReference>
<keyword evidence="2 5" id="KW-0689">Ribosomal protein</keyword>
<accession>A0A386B0D8</accession>
<protein>
    <submittedName>
        <fullName evidence="5">Ribosomal protein S7</fullName>
    </submittedName>
</protein>
<evidence type="ECO:0000259" key="4">
    <source>
        <dbReference type="Pfam" id="PF00177"/>
    </source>
</evidence>
<dbReference type="GO" id="GO:1990904">
    <property type="term" value="C:ribonucleoprotein complex"/>
    <property type="evidence" value="ECO:0007669"/>
    <property type="project" value="UniProtKB-KW"/>
</dbReference>
<dbReference type="PANTHER" id="PTHR11205">
    <property type="entry name" value="RIBOSOMAL PROTEIN S7"/>
    <property type="match status" value="1"/>
</dbReference>
<dbReference type="InterPro" id="IPR036823">
    <property type="entry name" value="Ribosomal_uS7_dom_sf"/>
</dbReference>
<dbReference type="Gene3D" id="1.10.455.10">
    <property type="entry name" value="Ribosomal protein S7 domain"/>
    <property type="match status" value="1"/>
</dbReference>
<organism evidence="5">
    <name type="scientific">Caulerpa verticillata</name>
    <dbReference type="NCBI Taxonomy" id="177082"/>
    <lineage>
        <taxon>Eukaryota</taxon>
        <taxon>Viridiplantae</taxon>
        <taxon>Chlorophyta</taxon>
        <taxon>core chlorophytes</taxon>
        <taxon>Ulvophyceae</taxon>
        <taxon>TCBD clade</taxon>
        <taxon>Bryopsidales</taxon>
        <taxon>Halimedineae</taxon>
        <taxon>Caulerpaceae</taxon>
        <taxon>Caulerpa</taxon>
    </lineage>
</organism>
<geneLocation type="chloroplast" evidence="5"/>
<dbReference type="RefSeq" id="YP_009519245.1">
    <property type="nucleotide sequence ID" value="NC_039523.1"/>
</dbReference>
<proteinExistence type="inferred from homology"/>
<dbReference type="PIRSF" id="PIRSF002122">
    <property type="entry name" value="RPS7p_RPS7a_RPS5e_RPS7o"/>
    <property type="match status" value="1"/>
</dbReference>
<dbReference type="Pfam" id="PF00177">
    <property type="entry name" value="Ribosomal_S7"/>
    <property type="match status" value="1"/>
</dbReference>
<dbReference type="SUPFAM" id="SSF47973">
    <property type="entry name" value="Ribosomal protein S7"/>
    <property type="match status" value="1"/>
</dbReference>
<evidence type="ECO:0000256" key="2">
    <source>
        <dbReference type="ARBA" id="ARBA00022980"/>
    </source>
</evidence>
<evidence type="ECO:0000256" key="3">
    <source>
        <dbReference type="ARBA" id="ARBA00023274"/>
    </source>
</evidence>
<feature type="domain" description="Small ribosomal subunit protein uS7" evidence="4">
    <location>
        <begin position="10"/>
        <end position="141"/>
    </location>
</feature>
<evidence type="ECO:0000256" key="1">
    <source>
        <dbReference type="ARBA" id="ARBA00007151"/>
    </source>
</evidence>
<evidence type="ECO:0000313" key="5">
    <source>
        <dbReference type="EMBL" id="AYC65123.1"/>
    </source>
</evidence>